<name>A0ABQ5CXG5_9ASTR</name>
<dbReference type="PANTHER" id="PTHR31683:SF21">
    <property type="entry name" value="PECTATE LYASE 12-RELATED"/>
    <property type="match status" value="1"/>
</dbReference>
<organism evidence="2 3">
    <name type="scientific">Tanacetum coccineum</name>
    <dbReference type="NCBI Taxonomy" id="301880"/>
    <lineage>
        <taxon>Eukaryota</taxon>
        <taxon>Viridiplantae</taxon>
        <taxon>Streptophyta</taxon>
        <taxon>Embryophyta</taxon>
        <taxon>Tracheophyta</taxon>
        <taxon>Spermatophyta</taxon>
        <taxon>Magnoliopsida</taxon>
        <taxon>eudicotyledons</taxon>
        <taxon>Gunneridae</taxon>
        <taxon>Pentapetalae</taxon>
        <taxon>asterids</taxon>
        <taxon>campanulids</taxon>
        <taxon>Asterales</taxon>
        <taxon>Asteraceae</taxon>
        <taxon>Asteroideae</taxon>
        <taxon>Anthemideae</taxon>
        <taxon>Anthemidinae</taxon>
        <taxon>Tanacetum</taxon>
    </lineage>
</organism>
<dbReference type="GO" id="GO:0016829">
    <property type="term" value="F:lyase activity"/>
    <property type="evidence" value="ECO:0007669"/>
    <property type="project" value="UniProtKB-KW"/>
</dbReference>
<feature type="compositionally biased region" description="Basic and acidic residues" evidence="1">
    <location>
        <begin position="47"/>
        <end position="58"/>
    </location>
</feature>
<keyword evidence="3" id="KW-1185">Reference proteome</keyword>
<dbReference type="SUPFAM" id="SSF51126">
    <property type="entry name" value="Pectin lyase-like"/>
    <property type="match status" value="1"/>
</dbReference>
<reference evidence="2" key="1">
    <citation type="journal article" date="2022" name="Int. J. Mol. Sci.">
        <title>Draft Genome of Tanacetum Coccineum: Genomic Comparison of Closely Related Tanacetum-Family Plants.</title>
        <authorList>
            <person name="Yamashiro T."/>
            <person name="Shiraishi A."/>
            <person name="Nakayama K."/>
            <person name="Satake H."/>
        </authorList>
    </citation>
    <scope>NUCLEOTIDE SEQUENCE</scope>
</reference>
<feature type="region of interest" description="Disordered" evidence="1">
    <location>
        <begin position="27"/>
        <end position="67"/>
    </location>
</feature>
<proteinExistence type="predicted"/>
<comment type="caution">
    <text evidence="2">The sequence shown here is derived from an EMBL/GenBank/DDBJ whole genome shotgun (WGS) entry which is preliminary data.</text>
</comment>
<reference evidence="2" key="2">
    <citation type="submission" date="2022-01" db="EMBL/GenBank/DDBJ databases">
        <authorList>
            <person name="Yamashiro T."/>
            <person name="Shiraishi A."/>
            <person name="Satake H."/>
            <person name="Nakayama K."/>
        </authorList>
    </citation>
    <scope>NUCLEOTIDE SEQUENCE</scope>
</reference>
<dbReference type="InterPro" id="IPR045032">
    <property type="entry name" value="PEL"/>
</dbReference>
<dbReference type="PANTHER" id="PTHR31683">
    <property type="entry name" value="PECTATE LYASE 18-RELATED"/>
    <property type="match status" value="1"/>
</dbReference>
<gene>
    <name evidence="2" type="ORF">Tco_0910933</name>
</gene>
<sequence>MAECRRGCIHVVNDVYLQWEMYAIGESGNPTINSPGDQRPTPANPNAKEEASKERREMVLPVSWVSA</sequence>
<protein>
    <submittedName>
        <fullName evidence="2">Probable pectate lyase 12</fullName>
    </submittedName>
</protein>
<evidence type="ECO:0000313" key="3">
    <source>
        <dbReference type="Proteomes" id="UP001151760"/>
    </source>
</evidence>
<dbReference type="InterPro" id="IPR011050">
    <property type="entry name" value="Pectin_lyase_fold/virulence"/>
</dbReference>
<accession>A0ABQ5CXG5</accession>
<evidence type="ECO:0000256" key="1">
    <source>
        <dbReference type="SAM" id="MobiDB-lite"/>
    </source>
</evidence>
<dbReference type="EMBL" id="BQNB010014644">
    <property type="protein sequence ID" value="GJT30658.1"/>
    <property type="molecule type" value="Genomic_DNA"/>
</dbReference>
<keyword evidence="2" id="KW-0456">Lyase</keyword>
<evidence type="ECO:0000313" key="2">
    <source>
        <dbReference type="EMBL" id="GJT30658.1"/>
    </source>
</evidence>
<dbReference type="Proteomes" id="UP001151760">
    <property type="component" value="Unassembled WGS sequence"/>
</dbReference>